<dbReference type="PANTHER" id="PTHR10302:SF27">
    <property type="entry name" value="SINGLE-STRANDED DNA-BINDING PROTEIN"/>
    <property type="match status" value="1"/>
</dbReference>
<dbReference type="FunFam" id="2.40.50.140:FF:000084">
    <property type="entry name" value="Single-stranded DNA-binding protein"/>
    <property type="match status" value="1"/>
</dbReference>
<dbReference type="GO" id="GO:0006281">
    <property type="term" value="P:DNA repair"/>
    <property type="evidence" value="ECO:0007669"/>
    <property type="project" value="UniProtKB-UniRule"/>
</dbReference>
<keyword evidence="1 2" id="KW-0238">DNA-binding</keyword>
<dbReference type="SUPFAM" id="SSF50249">
    <property type="entry name" value="Nucleic acid-binding proteins"/>
    <property type="match status" value="1"/>
</dbReference>
<organism evidence="5 6">
    <name type="scientific">Paenibacillus mellifer</name>
    <dbReference type="NCBI Taxonomy" id="2937794"/>
    <lineage>
        <taxon>Bacteria</taxon>
        <taxon>Bacillati</taxon>
        <taxon>Bacillota</taxon>
        <taxon>Bacilli</taxon>
        <taxon>Bacillales</taxon>
        <taxon>Paenibacillaceae</taxon>
        <taxon>Paenibacillus</taxon>
    </lineage>
</organism>
<dbReference type="PROSITE" id="PS50935">
    <property type="entry name" value="SSB"/>
    <property type="match status" value="1"/>
</dbReference>
<dbReference type="NCBIfam" id="TIGR00621">
    <property type="entry name" value="ssb"/>
    <property type="match status" value="1"/>
</dbReference>
<comment type="subunit">
    <text evidence="2">Homotetramer.</text>
</comment>
<keyword evidence="2" id="KW-0234">DNA repair</keyword>
<evidence type="ECO:0000256" key="1">
    <source>
        <dbReference type="ARBA" id="ARBA00023125"/>
    </source>
</evidence>
<evidence type="ECO:0000256" key="4">
    <source>
        <dbReference type="SAM" id="MobiDB-lite"/>
    </source>
</evidence>
<dbReference type="InterPro" id="IPR000424">
    <property type="entry name" value="Primosome_PriB/ssb"/>
</dbReference>
<dbReference type="GO" id="GO:0006260">
    <property type="term" value="P:DNA replication"/>
    <property type="evidence" value="ECO:0007669"/>
    <property type="project" value="UniProtKB-UniRule"/>
</dbReference>
<dbReference type="GO" id="GO:0009295">
    <property type="term" value="C:nucleoid"/>
    <property type="evidence" value="ECO:0007669"/>
    <property type="project" value="TreeGrafter"/>
</dbReference>
<comment type="function">
    <text evidence="2">Plays an important role in DNA replication, recombination and repair. Binds to ssDNA and to an array of partner proteins to recruit them to their sites of action during DNA metabolism.</text>
</comment>
<reference evidence="5" key="1">
    <citation type="submission" date="2022-04" db="EMBL/GenBank/DDBJ databases">
        <authorList>
            <person name="Seo M.-J."/>
        </authorList>
    </citation>
    <scope>NUCLEOTIDE SEQUENCE</scope>
    <source>
        <strain evidence="5">MBLB2552</strain>
    </source>
</reference>
<dbReference type="Pfam" id="PF00436">
    <property type="entry name" value="SSB"/>
    <property type="match status" value="1"/>
</dbReference>
<gene>
    <name evidence="5" type="primary">ssb</name>
    <name evidence="5" type="ORF">M0651_05965</name>
</gene>
<comment type="caution">
    <text evidence="2">Lacks conserved residue(s) required for the propagation of feature annotation.</text>
</comment>
<dbReference type="InterPro" id="IPR011344">
    <property type="entry name" value="ssDNA-bd"/>
</dbReference>
<evidence type="ECO:0000256" key="2">
    <source>
        <dbReference type="HAMAP-Rule" id="MF_00984"/>
    </source>
</evidence>
<dbReference type="AlphaFoldDB" id="A0A9X1XWN8"/>
<dbReference type="RefSeq" id="WP_248550921.1">
    <property type="nucleotide sequence ID" value="NZ_JALPRK010000003.1"/>
</dbReference>
<protein>
    <recommendedName>
        <fullName evidence="2 3">Single-stranded DNA-binding protein</fullName>
        <shortName evidence="2">SSB</shortName>
    </recommendedName>
</protein>
<evidence type="ECO:0000256" key="3">
    <source>
        <dbReference type="RuleBase" id="RU000524"/>
    </source>
</evidence>
<accession>A0A9X1XWN8</accession>
<dbReference type="Proteomes" id="UP001139534">
    <property type="component" value="Unassembled WGS sequence"/>
</dbReference>
<evidence type="ECO:0000313" key="5">
    <source>
        <dbReference type="EMBL" id="MCK8486719.1"/>
    </source>
</evidence>
<dbReference type="InterPro" id="IPR012340">
    <property type="entry name" value="NA-bd_OB-fold"/>
</dbReference>
<dbReference type="EMBL" id="JALPRK010000003">
    <property type="protein sequence ID" value="MCK8486719.1"/>
    <property type="molecule type" value="Genomic_DNA"/>
</dbReference>
<keyword evidence="2" id="KW-0235">DNA replication</keyword>
<sequence length="162" mass="17638">MLNRVILIGRLTRDPELRYTPAGVAVTQFTLAVDRPFTSQGGEREADFIPVVTWRQLAETCANYLRKGRLTAVEGRIQVRNYENNEGKRVYVTEVIADNVRFLESNREGGAGGGGGAREEAPFGSGGGGNSNRGGNFSRGNQDDPFSDDGKPIDISDDDLPF</sequence>
<dbReference type="GO" id="GO:0003697">
    <property type="term" value="F:single-stranded DNA binding"/>
    <property type="evidence" value="ECO:0007669"/>
    <property type="project" value="UniProtKB-UniRule"/>
</dbReference>
<name>A0A9X1XWN8_9BACL</name>
<comment type="caution">
    <text evidence="5">The sequence shown here is derived from an EMBL/GenBank/DDBJ whole genome shotgun (WGS) entry which is preliminary data.</text>
</comment>
<dbReference type="PANTHER" id="PTHR10302">
    <property type="entry name" value="SINGLE-STRANDED DNA-BINDING PROTEIN"/>
    <property type="match status" value="1"/>
</dbReference>
<feature type="short sequence motif" description="Important for interaction with partner proteins" evidence="2">
    <location>
        <begin position="157"/>
        <end position="162"/>
    </location>
</feature>
<dbReference type="Gene3D" id="2.40.50.140">
    <property type="entry name" value="Nucleic acid-binding proteins"/>
    <property type="match status" value="1"/>
</dbReference>
<keyword evidence="2" id="KW-0233">DNA recombination</keyword>
<dbReference type="CDD" id="cd04496">
    <property type="entry name" value="SSB_OBF"/>
    <property type="match status" value="1"/>
</dbReference>
<feature type="region of interest" description="Disordered" evidence="4">
    <location>
        <begin position="107"/>
        <end position="162"/>
    </location>
</feature>
<dbReference type="HAMAP" id="MF_00984">
    <property type="entry name" value="SSB"/>
    <property type="match status" value="1"/>
</dbReference>
<dbReference type="GO" id="GO:0006310">
    <property type="term" value="P:DNA recombination"/>
    <property type="evidence" value="ECO:0007669"/>
    <property type="project" value="UniProtKB-UniRule"/>
</dbReference>
<keyword evidence="2" id="KW-0227">DNA damage</keyword>
<keyword evidence="6" id="KW-1185">Reference proteome</keyword>
<evidence type="ECO:0000313" key="6">
    <source>
        <dbReference type="Proteomes" id="UP001139534"/>
    </source>
</evidence>
<proteinExistence type="inferred from homology"/>